<evidence type="ECO:0000256" key="1">
    <source>
        <dbReference type="SAM" id="SignalP"/>
    </source>
</evidence>
<dbReference type="NCBIfam" id="TIGR02294">
    <property type="entry name" value="nickel_nikA"/>
    <property type="match status" value="1"/>
</dbReference>
<dbReference type="GO" id="GO:0030288">
    <property type="term" value="C:outer membrane-bounded periplasmic space"/>
    <property type="evidence" value="ECO:0007669"/>
    <property type="project" value="TreeGrafter"/>
</dbReference>
<evidence type="ECO:0000313" key="3">
    <source>
        <dbReference type="EMBL" id="EPR34373.1"/>
    </source>
</evidence>
<dbReference type="InterPro" id="IPR039424">
    <property type="entry name" value="SBP_5"/>
</dbReference>
<dbReference type="Pfam" id="PF00496">
    <property type="entry name" value="SBP_bac_5"/>
    <property type="match status" value="1"/>
</dbReference>
<organism evidence="3 4">
    <name type="scientific">Alkalidesulfovibrio alkalitolerans DSM 16529</name>
    <dbReference type="NCBI Taxonomy" id="1121439"/>
    <lineage>
        <taxon>Bacteria</taxon>
        <taxon>Pseudomonadati</taxon>
        <taxon>Thermodesulfobacteriota</taxon>
        <taxon>Desulfovibrionia</taxon>
        <taxon>Desulfovibrionales</taxon>
        <taxon>Desulfovibrionaceae</taxon>
        <taxon>Alkalidesulfovibrio</taxon>
    </lineage>
</organism>
<comment type="caution">
    <text evidence="3">The sequence shown here is derived from an EMBL/GenBank/DDBJ whole genome shotgun (WGS) entry which is preliminary data.</text>
</comment>
<dbReference type="eggNOG" id="COG0747">
    <property type="taxonomic scope" value="Bacteria"/>
</dbReference>
<feature type="chain" id="PRO_5004557846" evidence="1">
    <location>
        <begin position="24"/>
        <end position="528"/>
    </location>
</feature>
<dbReference type="GO" id="GO:1904680">
    <property type="term" value="F:peptide transmembrane transporter activity"/>
    <property type="evidence" value="ECO:0007669"/>
    <property type="project" value="TreeGrafter"/>
</dbReference>
<dbReference type="PANTHER" id="PTHR30290:SF37">
    <property type="entry name" value="NICKEL-BINDING PERIPLASMIC PROTEIN"/>
    <property type="match status" value="1"/>
</dbReference>
<dbReference type="PATRIC" id="fig|1121439.3.peg.1234"/>
<dbReference type="InterPro" id="IPR011980">
    <property type="entry name" value="CntA-like"/>
</dbReference>
<feature type="signal peptide" evidence="1">
    <location>
        <begin position="1"/>
        <end position="23"/>
    </location>
</feature>
<dbReference type="GO" id="GO:0016151">
    <property type="term" value="F:nickel cation binding"/>
    <property type="evidence" value="ECO:0007669"/>
    <property type="project" value="InterPro"/>
</dbReference>
<dbReference type="GO" id="GO:0015675">
    <property type="term" value="P:nickel cation transport"/>
    <property type="evidence" value="ECO:0007669"/>
    <property type="project" value="InterPro"/>
</dbReference>
<dbReference type="RefSeq" id="WP_020885427.1">
    <property type="nucleotide sequence ID" value="NZ_ATHI01000011.1"/>
</dbReference>
<dbReference type="InterPro" id="IPR000914">
    <property type="entry name" value="SBP_5_dom"/>
</dbReference>
<proteinExistence type="predicted"/>
<protein>
    <submittedName>
        <fullName evidence="3">Nickel ABC transporter, periplasmic nickel-binding protein</fullName>
    </submittedName>
</protein>
<dbReference type="CDD" id="cd08489">
    <property type="entry name" value="PBP2_NikA"/>
    <property type="match status" value="1"/>
</dbReference>
<dbReference type="GO" id="GO:0020037">
    <property type="term" value="F:heme binding"/>
    <property type="evidence" value="ECO:0007669"/>
    <property type="project" value="InterPro"/>
</dbReference>
<gene>
    <name evidence="3" type="ORF">dsat_0021</name>
</gene>
<dbReference type="SUPFAM" id="SSF53850">
    <property type="entry name" value="Periplasmic binding protein-like II"/>
    <property type="match status" value="1"/>
</dbReference>
<keyword evidence="4" id="KW-1185">Reference proteome</keyword>
<name>S7UPY2_9BACT</name>
<keyword evidence="1" id="KW-0732">Signal</keyword>
<dbReference type="Gene3D" id="3.40.190.10">
    <property type="entry name" value="Periplasmic binding protein-like II"/>
    <property type="match status" value="1"/>
</dbReference>
<dbReference type="STRING" id="1121439.dsat_0021"/>
<dbReference type="PANTHER" id="PTHR30290">
    <property type="entry name" value="PERIPLASMIC BINDING COMPONENT OF ABC TRANSPORTER"/>
    <property type="match status" value="1"/>
</dbReference>
<dbReference type="GO" id="GO:0043190">
    <property type="term" value="C:ATP-binding cassette (ABC) transporter complex"/>
    <property type="evidence" value="ECO:0007669"/>
    <property type="project" value="InterPro"/>
</dbReference>
<dbReference type="AlphaFoldDB" id="S7UPY2"/>
<sequence length="528" mass="58461">MRIFAALLLGLSLAAFCAAPALAAKTELTFSWPSNCGPLNPHLYSPNQMYAQAMVYEPLVHYGDDGSVVPWLAESFEISPDGTLYTFRLRPGVVFSDGEPFDAKAVKMNVDAVLLNAKRHSWLELINQIEGCEIVDDMTVRLKLKNPYYPILQELALIRPLRFLSPAAIPPDGNTSMGIAAPVGTGPWILAESKKGEYDVFVRNERYWGQKPALEKITVKVLPDPESRVIALQTGQIDLIYGAGGHSAAQIGLEAFVRLEREGRFSTGVSGPLSSRLLAVNSARGPTSELPVRLAIQHAVDKDLLNQAIFLGVEKQADFLFTPIMPYCDLGLKPFAYDRAKAEQILDEAGWTLAPGARVRAKDGRDLVVDFCFTGNDALHKAIAEALQGELAKIGMHLNLIGEESDSFLKRQKDGEFGMIFNDTWGAPYEPHAMVGSMRAPSHADYQAQVGLPMKSELDQKITQVLLTTDETTRQAMYRDILTTLHEQAVYLPLTYMTSVRAHNPKLQGVEFTPMRQIIPFERMRWAD</sequence>
<dbReference type="InterPro" id="IPR030678">
    <property type="entry name" value="Peptide/Ni-bd"/>
</dbReference>
<evidence type="ECO:0000313" key="4">
    <source>
        <dbReference type="Proteomes" id="UP000014975"/>
    </source>
</evidence>
<dbReference type="PIRSF" id="PIRSF002741">
    <property type="entry name" value="MppA"/>
    <property type="match status" value="1"/>
</dbReference>
<dbReference type="Gene3D" id="3.10.105.10">
    <property type="entry name" value="Dipeptide-binding Protein, Domain 3"/>
    <property type="match status" value="1"/>
</dbReference>
<reference evidence="3 4" key="1">
    <citation type="journal article" date="2013" name="Genome Announc.">
        <title>Draft genome sequences for three mercury-methylating, sulfate-reducing bacteria.</title>
        <authorList>
            <person name="Brown S.D."/>
            <person name="Hurt R.A.Jr."/>
            <person name="Gilmour C.C."/>
            <person name="Elias D.A."/>
        </authorList>
    </citation>
    <scope>NUCLEOTIDE SEQUENCE [LARGE SCALE GENOMIC DNA]</scope>
    <source>
        <strain evidence="3 4">DSM 16529</strain>
    </source>
</reference>
<evidence type="ECO:0000259" key="2">
    <source>
        <dbReference type="Pfam" id="PF00496"/>
    </source>
</evidence>
<dbReference type="EMBL" id="ATHI01000011">
    <property type="protein sequence ID" value="EPR34373.1"/>
    <property type="molecule type" value="Genomic_DNA"/>
</dbReference>
<accession>S7UPY2</accession>
<dbReference type="GO" id="GO:0015833">
    <property type="term" value="P:peptide transport"/>
    <property type="evidence" value="ECO:0007669"/>
    <property type="project" value="TreeGrafter"/>
</dbReference>
<dbReference type="Proteomes" id="UP000014975">
    <property type="component" value="Unassembled WGS sequence"/>
</dbReference>
<feature type="domain" description="Solute-binding protein family 5" evidence="2">
    <location>
        <begin position="68"/>
        <end position="443"/>
    </location>
</feature>
<dbReference type="OrthoDB" id="5469165at2"/>